<dbReference type="PhylomeDB" id="E9HQY7"/>
<evidence type="ECO:0000313" key="5">
    <source>
        <dbReference type="Proteomes" id="UP000000305"/>
    </source>
</evidence>
<keyword evidence="5" id="KW-1185">Reference proteome</keyword>
<dbReference type="HOGENOM" id="CLU_019533_1_2_1"/>
<organism evidence="4 5">
    <name type="scientific">Daphnia pulex</name>
    <name type="common">Water flea</name>
    <dbReference type="NCBI Taxonomy" id="6669"/>
    <lineage>
        <taxon>Eukaryota</taxon>
        <taxon>Metazoa</taxon>
        <taxon>Ecdysozoa</taxon>
        <taxon>Arthropoda</taxon>
        <taxon>Crustacea</taxon>
        <taxon>Branchiopoda</taxon>
        <taxon>Diplostraca</taxon>
        <taxon>Cladocera</taxon>
        <taxon>Anomopoda</taxon>
        <taxon>Daphniidae</taxon>
        <taxon>Daphnia</taxon>
    </lineage>
</organism>
<dbReference type="InterPro" id="IPR050546">
    <property type="entry name" value="Glycosyl_Hydrlase_16"/>
</dbReference>
<dbReference type="Proteomes" id="UP000000305">
    <property type="component" value="Unassembled WGS sequence"/>
</dbReference>
<dbReference type="InterPro" id="IPR000757">
    <property type="entry name" value="Beta-glucanase-like"/>
</dbReference>
<dbReference type="KEGG" id="dpx:DAPPUDRAFT_332783"/>
<dbReference type="PANTHER" id="PTHR10963:SF55">
    <property type="entry name" value="GLYCOSIDE HYDROLASE FAMILY 16 PROTEIN"/>
    <property type="match status" value="1"/>
</dbReference>
<dbReference type="FunCoup" id="E9HQY7">
    <property type="interactions" value="54"/>
</dbReference>
<dbReference type="PANTHER" id="PTHR10963">
    <property type="entry name" value="GLYCOSYL HYDROLASE-RELATED"/>
    <property type="match status" value="1"/>
</dbReference>
<dbReference type="GO" id="GO:0005975">
    <property type="term" value="P:carbohydrate metabolic process"/>
    <property type="evidence" value="ECO:0007669"/>
    <property type="project" value="InterPro"/>
</dbReference>
<dbReference type="GO" id="GO:0004553">
    <property type="term" value="F:hydrolase activity, hydrolyzing O-glycosyl compounds"/>
    <property type="evidence" value="ECO:0007669"/>
    <property type="project" value="InterPro"/>
</dbReference>
<dbReference type="EMBL" id="GL732728">
    <property type="protein sequence ID" value="EFX65834.1"/>
    <property type="molecule type" value="Genomic_DNA"/>
</dbReference>
<evidence type="ECO:0000313" key="4">
    <source>
        <dbReference type="EMBL" id="EFX65834.1"/>
    </source>
</evidence>
<reference evidence="4 5" key="1">
    <citation type="journal article" date="2011" name="Science">
        <title>The ecoresponsive genome of Daphnia pulex.</title>
        <authorList>
            <person name="Colbourne J.K."/>
            <person name="Pfrender M.E."/>
            <person name="Gilbert D."/>
            <person name="Thomas W.K."/>
            <person name="Tucker A."/>
            <person name="Oakley T.H."/>
            <person name="Tokishita S."/>
            <person name="Aerts A."/>
            <person name="Arnold G.J."/>
            <person name="Basu M.K."/>
            <person name="Bauer D.J."/>
            <person name="Caceres C.E."/>
            <person name="Carmel L."/>
            <person name="Casola C."/>
            <person name="Choi J.H."/>
            <person name="Detter J.C."/>
            <person name="Dong Q."/>
            <person name="Dusheyko S."/>
            <person name="Eads B.D."/>
            <person name="Frohlich T."/>
            <person name="Geiler-Samerotte K.A."/>
            <person name="Gerlach D."/>
            <person name="Hatcher P."/>
            <person name="Jogdeo S."/>
            <person name="Krijgsveld J."/>
            <person name="Kriventseva E.V."/>
            <person name="Kultz D."/>
            <person name="Laforsch C."/>
            <person name="Lindquist E."/>
            <person name="Lopez J."/>
            <person name="Manak J.R."/>
            <person name="Muller J."/>
            <person name="Pangilinan J."/>
            <person name="Patwardhan R.P."/>
            <person name="Pitluck S."/>
            <person name="Pritham E.J."/>
            <person name="Rechtsteiner A."/>
            <person name="Rho M."/>
            <person name="Rogozin I.B."/>
            <person name="Sakarya O."/>
            <person name="Salamov A."/>
            <person name="Schaack S."/>
            <person name="Shapiro H."/>
            <person name="Shiga Y."/>
            <person name="Skalitzky C."/>
            <person name="Smith Z."/>
            <person name="Souvorov A."/>
            <person name="Sung W."/>
            <person name="Tang Z."/>
            <person name="Tsuchiya D."/>
            <person name="Tu H."/>
            <person name="Vos H."/>
            <person name="Wang M."/>
            <person name="Wolf Y.I."/>
            <person name="Yamagata H."/>
            <person name="Yamada T."/>
            <person name="Ye Y."/>
            <person name="Shaw J.R."/>
            <person name="Andrews J."/>
            <person name="Crease T.J."/>
            <person name="Tang H."/>
            <person name="Lucas S.M."/>
            <person name="Robertson H.M."/>
            <person name="Bork P."/>
            <person name="Koonin E.V."/>
            <person name="Zdobnov E.M."/>
            <person name="Grigoriev I.V."/>
            <person name="Lynch M."/>
            <person name="Boore J.L."/>
        </authorList>
    </citation>
    <scope>NUCLEOTIDE SEQUENCE [LARGE SCALE GENOMIC DNA]</scope>
</reference>
<proteinExistence type="inferred from homology"/>
<dbReference type="InParanoid" id="E9HQY7"/>
<dbReference type="eggNOG" id="ENOG502RVCU">
    <property type="taxonomic scope" value="Eukaryota"/>
</dbReference>
<accession>E9HQY7</accession>
<dbReference type="OrthoDB" id="4781at2759"/>
<protein>
    <recommendedName>
        <fullName evidence="3">GH16 domain-containing protein</fullName>
    </recommendedName>
</protein>
<gene>
    <name evidence="4" type="ORF">DAPPUDRAFT_332783</name>
</gene>
<evidence type="ECO:0000256" key="2">
    <source>
        <dbReference type="SAM" id="SignalP"/>
    </source>
</evidence>
<evidence type="ECO:0000256" key="1">
    <source>
        <dbReference type="ARBA" id="ARBA00006865"/>
    </source>
</evidence>
<dbReference type="Gene3D" id="2.60.120.200">
    <property type="match status" value="1"/>
</dbReference>
<evidence type="ECO:0000259" key="3">
    <source>
        <dbReference type="PROSITE" id="PS51762"/>
    </source>
</evidence>
<dbReference type="PROSITE" id="PS51762">
    <property type="entry name" value="GH16_2"/>
    <property type="match status" value="1"/>
</dbReference>
<feature type="signal peptide" evidence="2">
    <location>
        <begin position="1"/>
        <end position="23"/>
    </location>
</feature>
<dbReference type="OMA" id="GPSGIMP"/>
<feature type="domain" description="GH16" evidence="3">
    <location>
        <begin position="37"/>
        <end position="355"/>
    </location>
</feature>
<dbReference type="STRING" id="6669.E9HQY7"/>
<sequence length="356" mass="40779">MTLAIALIAHIVLVVGFARPTSAERRLLLREEFDSMERWDYVVTSYRMNENQFQYYTRRPENSFIKDGKLFIKPSLTTERFGEKFLHNGKYNLKREGCNLAVDGGCVLKANHDIANPIQSAALVTKSTFTFTYGTVEIRAKMPRGDWLWPEISLMPANNVYGEWPRSGYIGLVSVRGNNAFTCNGQSAGNNVMESSLEWGLNNDHIKSITWTKEAQGNASFSSEFRTYRFEWNPSSMHYFVDDQMVGSLEPPIEGFWELSRFNDTVDNPWINGTSMAPFDREFFIAINVAVGGDFFPDSCENYPYPKPWNNSSPDASMGSFWEKKDQWYPTWSQFSVDDSALQIDYVRVYAHPTMG</sequence>
<keyword evidence="2" id="KW-0732">Signal</keyword>
<dbReference type="InterPro" id="IPR013320">
    <property type="entry name" value="ConA-like_dom_sf"/>
</dbReference>
<dbReference type="SUPFAM" id="SSF49899">
    <property type="entry name" value="Concanavalin A-like lectins/glucanases"/>
    <property type="match status" value="1"/>
</dbReference>
<comment type="similarity">
    <text evidence="1">Belongs to the glycosyl hydrolase 16 family.</text>
</comment>
<feature type="chain" id="PRO_5003241939" description="GH16 domain-containing protein" evidence="2">
    <location>
        <begin position="24"/>
        <end position="356"/>
    </location>
</feature>
<dbReference type="GO" id="GO:0005576">
    <property type="term" value="C:extracellular region"/>
    <property type="evidence" value="ECO:0000318"/>
    <property type="project" value="GO_Central"/>
</dbReference>
<name>E9HQY7_DAPPU</name>
<dbReference type="AlphaFoldDB" id="E9HQY7"/>
<dbReference type="FunFam" id="2.60.120.200:FF:000550">
    <property type="entry name" value="Chromosome 9, whole genome shotgun sequence"/>
    <property type="match status" value="1"/>
</dbReference>